<reference evidence="3 4" key="1">
    <citation type="submission" date="2022-12" db="EMBL/GenBank/DDBJ databases">
        <title>Chitinophagaceae gen. sp. nov., a new member of the family Chitinophagaceae, isolated from soil in a chemical factory.</title>
        <authorList>
            <person name="Ke Z."/>
        </authorList>
    </citation>
    <scope>NUCLEOTIDE SEQUENCE [LARGE SCALE GENOMIC DNA]</scope>
    <source>
        <strain evidence="3 4">LY-5</strain>
    </source>
</reference>
<dbReference type="Gene3D" id="3.20.20.80">
    <property type="entry name" value="Glycosidases"/>
    <property type="match status" value="1"/>
</dbReference>
<dbReference type="NCBIfam" id="TIGR04183">
    <property type="entry name" value="Por_Secre_tail"/>
    <property type="match status" value="1"/>
</dbReference>
<comment type="caution">
    <text evidence="3">The sequence shown here is derived from an EMBL/GenBank/DDBJ whole genome shotgun (WGS) entry which is preliminary data.</text>
</comment>
<sequence>MKTLKFVKQTMVTFSLLAAGLMFVPGNVRSQNNHVKKVVFQAFWWDYWNNNFQNSWANYLTELAPRLKSLGVDAVWIPPSYKNGGTNSVGYSPFDHYDLGDKYQKPESYWTNLGRPTNTRVGTKDELLRMIAVMHANGIEVIQDIVLNHVDNAGSGNGSGGQDPETGYSTVTNDGYKNFRYVSYANPSGDETSMDYWSRGGRWAKNYQNFHPNPNHNSTNDAMTESYWGPDICYGGDCPVHTNTPYSINGNCPVSGGIGQSSNVIGYNPVQSGSYMKDQARDWIMWLKKQTNVDGFRWDAVKHFDIHTQQDLSWNVRYTLPDFAKGGEGMINVGEFVGNKDELDAYSNHIYQANGGNKFIMGTFDFGFRAFNGGIKSMIDGGGFYNMADLAGAQQNWRYTDIDNTRYHRTMPFVNNHDTYRPQVDGSGNITGWNNGQELSPHIDPGNSRLALAYAAILAVDGNPQIFFEDLFNVYGTGKRYTHLPGSETDLPVNEGIKKLIWAHQVLDFKGGVYKIRSNAGGNVYFPPGSSENDLLAIERSGKVVIGLNDNGSSWQSAWVDTDFNPGTVVKDYSGANGSYTYTVNNDRRINVNTPPVNPAGGYYGYSIWAPVGFDAATFTPSRSAITTQEWEMANDLGDSHCLSLGYGGALPANKTNQRVAGKIFAEQGKAIVYKIYPEVNGLNLTGSIVNADGVVLAEQSGIVSNTSPLTINYTPVSTGWFTIKVRNSTALQAGQKVWCNVAYTAPQVVNTRVSADNPKIKVSIWTGNKNNSDVTDCGNWEEAKMPDANTNVIVPGYAFPMPVFNTPVSVKDILLKDGASITVNAPLTVYGNFTNTNGTVSGSNYIIMGGSTAQSITGVTGFNNLEINNVQGVTINDSIAINNALKLTSGNLKTNAKSVLINNAAGITGGNSGSYLQLTNVPNANGFVYVFINNATKMIPVGNSAYTPLYMNTSTNSQVFKIKCFENVYMGGVSGPEYSGNDNVNTTWYIKPATAQPVNAQLQFQWNVPGEHDGFNRSQPYVFHHSLQPDGYWEQVGAATTSGAGPYTASINNITDFSVFILANQQTVLPNQMISFNVLEQQSQNILQWKIADIQNVKYFEVEKSIDGVKFQKIATLNTMSAVHQYNFTDKEINAANTYYRILQVNIDMSKKYSHVQQIRKQMMSHIYFDVLPNPTSGATNIKTNIPVNEKVSYTISSADGKVLLNRNAVLGTTMADIQKLLSEIADGVYYITLKAGNETLNKKIVKAR</sequence>
<dbReference type="EMBL" id="JAQGEF010000001">
    <property type="protein sequence ID" value="MDA3613270.1"/>
    <property type="molecule type" value="Genomic_DNA"/>
</dbReference>
<feature type="signal peptide" evidence="1">
    <location>
        <begin position="1"/>
        <end position="30"/>
    </location>
</feature>
<dbReference type="InterPro" id="IPR015237">
    <property type="entry name" value="Alpha-amylase_C_pro"/>
</dbReference>
<evidence type="ECO:0000256" key="1">
    <source>
        <dbReference type="SAM" id="SignalP"/>
    </source>
</evidence>
<dbReference type="InterPro" id="IPR006047">
    <property type="entry name" value="GH13_cat_dom"/>
</dbReference>
<feature type="domain" description="Glycosyl hydrolase family 13 catalytic" evidence="2">
    <location>
        <begin position="37"/>
        <end position="504"/>
    </location>
</feature>
<dbReference type="InterPro" id="IPR017853">
    <property type="entry name" value="GH"/>
</dbReference>
<dbReference type="Pfam" id="PF09154">
    <property type="entry name" value="Alpha-amy_C_pro"/>
    <property type="match status" value="1"/>
</dbReference>
<dbReference type="SMART" id="SM00642">
    <property type="entry name" value="Aamy"/>
    <property type="match status" value="1"/>
</dbReference>
<accession>A0ABT4UEL6</accession>
<dbReference type="SUPFAM" id="SSF51445">
    <property type="entry name" value="(Trans)glycosidases"/>
    <property type="match status" value="1"/>
</dbReference>
<dbReference type="Proteomes" id="UP001210231">
    <property type="component" value="Unassembled WGS sequence"/>
</dbReference>
<dbReference type="Gene3D" id="2.60.40.10">
    <property type="entry name" value="Immunoglobulins"/>
    <property type="match status" value="1"/>
</dbReference>
<dbReference type="PANTHER" id="PTHR43447">
    <property type="entry name" value="ALPHA-AMYLASE"/>
    <property type="match status" value="1"/>
</dbReference>
<evidence type="ECO:0000313" key="3">
    <source>
        <dbReference type="EMBL" id="MDA3613270.1"/>
    </source>
</evidence>
<dbReference type="Pfam" id="PF00128">
    <property type="entry name" value="Alpha-amylase"/>
    <property type="match status" value="1"/>
</dbReference>
<gene>
    <name evidence="3" type="ORF">O3P16_00510</name>
</gene>
<protein>
    <submittedName>
        <fullName evidence="3">DUF1939 domain-containing protein</fullName>
    </submittedName>
</protein>
<dbReference type="InterPro" id="IPR013780">
    <property type="entry name" value="Glyco_hydro_b"/>
</dbReference>
<keyword evidence="1" id="KW-0732">Signal</keyword>
<dbReference type="InterPro" id="IPR026444">
    <property type="entry name" value="Secre_tail"/>
</dbReference>
<evidence type="ECO:0000313" key="4">
    <source>
        <dbReference type="Proteomes" id="UP001210231"/>
    </source>
</evidence>
<keyword evidence="4" id="KW-1185">Reference proteome</keyword>
<dbReference type="RefSeq" id="WP_407029603.1">
    <property type="nucleotide sequence ID" value="NZ_JAQGEF010000001.1"/>
</dbReference>
<organism evidence="3 4">
    <name type="scientific">Polluticaenibacter yanchengensis</name>
    <dbReference type="NCBI Taxonomy" id="3014562"/>
    <lineage>
        <taxon>Bacteria</taxon>
        <taxon>Pseudomonadati</taxon>
        <taxon>Bacteroidota</taxon>
        <taxon>Chitinophagia</taxon>
        <taxon>Chitinophagales</taxon>
        <taxon>Chitinophagaceae</taxon>
        <taxon>Polluticaenibacter</taxon>
    </lineage>
</organism>
<evidence type="ECO:0000259" key="2">
    <source>
        <dbReference type="SMART" id="SM00642"/>
    </source>
</evidence>
<proteinExistence type="predicted"/>
<name>A0ABT4UEL6_9BACT</name>
<dbReference type="Gene3D" id="2.60.40.1180">
    <property type="entry name" value="Golgi alpha-mannosidase II"/>
    <property type="match status" value="1"/>
</dbReference>
<dbReference type="Pfam" id="PF18962">
    <property type="entry name" value="Por_Secre_tail"/>
    <property type="match status" value="1"/>
</dbReference>
<dbReference type="InterPro" id="IPR013783">
    <property type="entry name" value="Ig-like_fold"/>
</dbReference>
<feature type="chain" id="PRO_5047098048" evidence="1">
    <location>
        <begin position="31"/>
        <end position="1250"/>
    </location>
</feature>